<reference evidence="4" key="1">
    <citation type="journal article" date="2019" name="Int. J. Syst. Evol. Microbiol.">
        <title>The Global Catalogue of Microorganisms (GCM) 10K type strain sequencing project: providing services to taxonomists for standard genome sequencing and annotation.</title>
        <authorList>
            <consortium name="The Broad Institute Genomics Platform"/>
            <consortium name="The Broad Institute Genome Sequencing Center for Infectious Disease"/>
            <person name="Wu L."/>
            <person name="Ma J."/>
        </authorList>
    </citation>
    <scope>NUCLEOTIDE SEQUENCE [LARGE SCALE GENOMIC DNA]</scope>
    <source>
        <strain evidence="4">CECT 7649</strain>
    </source>
</reference>
<keyword evidence="4" id="KW-1185">Reference proteome</keyword>
<dbReference type="InterPro" id="IPR029058">
    <property type="entry name" value="AB_hydrolase_fold"/>
</dbReference>
<dbReference type="EMBL" id="JBHTCG010000004">
    <property type="protein sequence ID" value="MFC7382049.1"/>
    <property type="molecule type" value="Genomic_DNA"/>
</dbReference>
<dbReference type="Gene3D" id="2.120.10.30">
    <property type="entry name" value="TolB, C-terminal domain"/>
    <property type="match status" value="1"/>
</dbReference>
<organism evidence="3 4">
    <name type="scientific">Sphaerisporangium rhizosphaerae</name>
    <dbReference type="NCBI Taxonomy" id="2269375"/>
    <lineage>
        <taxon>Bacteria</taxon>
        <taxon>Bacillati</taxon>
        <taxon>Actinomycetota</taxon>
        <taxon>Actinomycetes</taxon>
        <taxon>Streptosporangiales</taxon>
        <taxon>Streptosporangiaceae</taxon>
        <taxon>Sphaerisporangium</taxon>
    </lineage>
</organism>
<dbReference type="PANTHER" id="PTHR42776">
    <property type="entry name" value="SERINE PEPTIDASE S9 FAMILY MEMBER"/>
    <property type="match status" value="1"/>
</dbReference>
<accession>A0ABW2P036</accession>
<evidence type="ECO:0000313" key="4">
    <source>
        <dbReference type="Proteomes" id="UP001596496"/>
    </source>
</evidence>
<dbReference type="Gene3D" id="3.40.50.1820">
    <property type="entry name" value="alpha/beta hydrolase"/>
    <property type="match status" value="1"/>
</dbReference>
<name>A0ABW2P036_9ACTN</name>
<comment type="caution">
    <text evidence="3">The sequence shown here is derived from an EMBL/GenBank/DDBJ whole genome shotgun (WGS) entry which is preliminary data.</text>
</comment>
<evidence type="ECO:0000259" key="2">
    <source>
        <dbReference type="Pfam" id="PF00326"/>
    </source>
</evidence>
<dbReference type="InterPro" id="IPR011042">
    <property type="entry name" value="6-blade_b-propeller_TolB-like"/>
</dbReference>
<evidence type="ECO:0000313" key="3">
    <source>
        <dbReference type="EMBL" id="MFC7382049.1"/>
    </source>
</evidence>
<dbReference type="InterPro" id="IPR001375">
    <property type="entry name" value="Peptidase_S9_cat"/>
</dbReference>
<sequence>MKAEERWQARFRAARMTLPTWARLAPARAVYRCNISGVWEIHAWDRSNGATRQVTSRPRGTSHAAIDPTGQWIWWFSDTYGDEFGIWMRQPFTGGPELPAHPDLAPGHPTGLALSAVGTAAVGRSSRHGFQVFHVRVGSDEKPRMIYESREFAQVAGISLDGSLIAVSHSEHGDSRHPALRVLRPNGHLAGDLHDGPGKGFSGVRFAPTMADRRILALHERRGRREPLVWDPVTGEQREIWLRVPGEITADWYHDGRAVLIGHNDRARTELYRYDLGGGHLTEIKTPHGVIHDAMPRPDGTVEYSWSSAARPPIIRASDGHVVMNQSGPSAPPSVPLEDVHVDGPGGRIHALVSRPTIGNPPYPTVFLLHGGPAAQDDDSFMPNVAAWVDVGFAVVRVNYRGSTGYGSAWRDALRGDVGHIELADVAAVREWAVSHGVADPDRMVLAGASWGGYLTLLGLATQPKWWAAGIAAVPITDHAAAYSDETEGLRAYHRALFGGSPQEVPELYAASSPITYLDALQAPLLVLAGENDPRSPIGQIEKYLDKLDERGHEHEVYRYPAGHASLVIEERIRQMAAQIDFACKHLGIPQPDPAASS</sequence>
<dbReference type="SUPFAM" id="SSF53474">
    <property type="entry name" value="alpha/beta-Hydrolases"/>
    <property type="match status" value="1"/>
</dbReference>
<dbReference type="Proteomes" id="UP001596496">
    <property type="component" value="Unassembled WGS sequence"/>
</dbReference>
<protein>
    <submittedName>
        <fullName evidence="3">Prolyl oligopeptidase family serine peptidase</fullName>
    </submittedName>
</protein>
<feature type="domain" description="Peptidase S9 prolyl oligopeptidase catalytic" evidence="2">
    <location>
        <begin position="380"/>
        <end position="588"/>
    </location>
</feature>
<dbReference type="SUPFAM" id="SSF82171">
    <property type="entry name" value="DPP6 N-terminal domain-like"/>
    <property type="match status" value="1"/>
</dbReference>
<evidence type="ECO:0000256" key="1">
    <source>
        <dbReference type="ARBA" id="ARBA00022801"/>
    </source>
</evidence>
<proteinExistence type="predicted"/>
<keyword evidence="1" id="KW-0378">Hydrolase</keyword>
<dbReference type="PANTHER" id="PTHR42776:SF27">
    <property type="entry name" value="DIPEPTIDYL PEPTIDASE FAMILY MEMBER 6"/>
    <property type="match status" value="1"/>
</dbReference>
<dbReference type="Pfam" id="PF00326">
    <property type="entry name" value="Peptidase_S9"/>
    <property type="match status" value="1"/>
</dbReference>
<gene>
    <name evidence="3" type="ORF">ACFQSB_07510</name>
</gene>
<dbReference type="RefSeq" id="WP_380825154.1">
    <property type="nucleotide sequence ID" value="NZ_JBHTCG010000004.1"/>
</dbReference>